<comment type="caution">
    <text evidence="2">The sequence shown here is derived from an EMBL/GenBank/DDBJ whole genome shotgun (WGS) entry which is preliminary data.</text>
</comment>
<dbReference type="Gene3D" id="3.30.1330.130">
    <property type="match status" value="1"/>
</dbReference>
<sequence length="149" mass="16562">MHNHTDCKYMHLKQDFTVGDLAAFHGHLGPFIIIGYRIGTYVRDTFCDNPFDLAARIYCSGKPPQSCLADGVQLGRGCTLGKRNIEIIESSELAVEFERGGEILRIVPHPFTIPDGAIGDDSDYEARVEALAEEMYSFSDSDLFAVSRK</sequence>
<accession>A0ABD4TIS9</accession>
<dbReference type="SUPFAM" id="SSF143555">
    <property type="entry name" value="FwdE-like"/>
    <property type="match status" value="1"/>
</dbReference>
<dbReference type="InterPro" id="IPR053194">
    <property type="entry name" value="tRNA_methyltr_O"/>
</dbReference>
<dbReference type="EMBL" id="VOTZ01000008">
    <property type="protein sequence ID" value="MCQ1538361.1"/>
    <property type="molecule type" value="Genomic_DNA"/>
</dbReference>
<dbReference type="Pfam" id="PF02663">
    <property type="entry name" value="FmdE"/>
    <property type="match status" value="1"/>
</dbReference>
<reference evidence="2 3" key="1">
    <citation type="submission" date="2019-08" db="EMBL/GenBank/DDBJ databases">
        <authorList>
            <person name="Chen S.-C."/>
            <person name="Lai M.-C."/>
            <person name="You Y.-T."/>
        </authorList>
    </citation>
    <scope>NUCLEOTIDE SEQUENCE [LARGE SCALE GENOMIC DNA]</scope>
    <source>
        <strain evidence="2 3">P2F9704a</strain>
    </source>
</reference>
<feature type="domain" description="Formylmethanofuran dehydrogenase subunit E" evidence="1">
    <location>
        <begin position="24"/>
        <end position="144"/>
    </location>
</feature>
<keyword evidence="3" id="KW-1185">Reference proteome</keyword>
<name>A0ABD4TIS9_9EURY</name>
<gene>
    <name evidence="2" type="ORF">FTO68_05070</name>
</gene>
<evidence type="ECO:0000313" key="3">
    <source>
        <dbReference type="Proteomes" id="UP001524383"/>
    </source>
</evidence>
<organism evidence="2 3">
    <name type="scientific">Methanocalculus taiwanensis</name>
    <dbReference type="NCBI Taxonomy" id="106207"/>
    <lineage>
        <taxon>Archaea</taxon>
        <taxon>Methanobacteriati</taxon>
        <taxon>Methanobacteriota</taxon>
        <taxon>Stenosarchaea group</taxon>
        <taxon>Methanomicrobia</taxon>
        <taxon>Methanomicrobiales</taxon>
        <taxon>Methanocalculaceae</taxon>
        <taxon>Methanocalculus</taxon>
    </lineage>
</organism>
<evidence type="ECO:0000259" key="1">
    <source>
        <dbReference type="Pfam" id="PF02663"/>
    </source>
</evidence>
<dbReference type="Proteomes" id="UP001524383">
    <property type="component" value="Unassembled WGS sequence"/>
</dbReference>
<protein>
    <submittedName>
        <fullName evidence="2">Formylmethanofuran dehydrogenase</fullName>
    </submittedName>
</protein>
<proteinExistence type="predicted"/>
<dbReference type="PANTHER" id="PTHR39418">
    <property type="entry name" value="DEHYDROGENASE-RELATED"/>
    <property type="match status" value="1"/>
</dbReference>
<dbReference type="InterPro" id="IPR003814">
    <property type="entry name" value="FmdEsu_dom"/>
</dbReference>
<dbReference type="AlphaFoldDB" id="A0ABD4TIS9"/>
<dbReference type="PANTHER" id="PTHR39418:SF1">
    <property type="entry name" value="DEHYDROGENASE"/>
    <property type="match status" value="1"/>
</dbReference>
<evidence type="ECO:0000313" key="2">
    <source>
        <dbReference type="EMBL" id="MCQ1538361.1"/>
    </source>
</evidence>